<sequence length="185" mass="19451">MNGMMIVSAALAGAAMWLWPGDGGAGRLKRAQDDGDRTAPSATLLLEMLAVSIRQGASIPRALDAVGTAWGGECGGLMIRTAAALHRGAGWPNAWALACGDERFGPLMMLVADTLEPSWRHGSSPLPHIEAAAEQIDKDSRRRIEEAAAKLGVRMLVPTGLCFLPSFILIGIVPAIASFGFELFG</sequence>
<name>A0A5J5E100_9BIFI</name>
<dbReference type="Proteomes" id="UP000374630">
    <property type="component" value="Unassembled WGS sequence"/>
</dbReference>
<organism evidence="2 3">
    <name type="scientific">Bifidobacterium vespertilionis</name>
    <dbReference type="NCBI Taxonomy" id="2562524"/>
    <lineage>
        <taxon>Bacteria</taxon>
        <taxon>Bacillati</taxon>
        <taxon>Actinomycetota</taxon>
        <taxon>Actinomycetes</taxon>
        <taxon>Bifidobacteriales</taxon>
        <taxon>Bifidobacteriaceae</taxon>
        <taxon>Bifidobacterium</taxon>
    </lineage>
</organism>
<proteinExistence type="predicted"/>
<dbReference type="PANTHER" id="PTHR35007:SF3">
    <property type="entry name" value="POSSIBLE CONSERVED ALANINE RICH MEMBRANE PROTEIN"/>
    <property type="match status" value="1"/>
</dbReference>
<evidence type="ECO:0000313" key="4">
    <source>
        <dbReference type="Proteomes" id="UP000374630"/>
    </source>
</evidence>
<keyword evidence="4" id="KW-1185">Reference proteome</keyword>
<accession>A0A5J5E100</accession>
<dbReference type="AlphaFoldDB" id="A0A5J5E100"/>
<protein>
    <submittedName>
        <fullName evidence="2">Pilus assembly protein</fullName>
    </submittedName>
</protein>
<gene>
    <name evidence="2" type="ORF">EM848_07990</name>
    <name evidence="1" type="ORF">EMO90_05735</name>
</gene>
<dbReference type="PANTHER" id="PTHR35007">
    <property type="entry name" value="INTEGRAL MEMBRANE PROTEIN-RELATED"/>
    <property type="match status" value="1"/>
</dbReference>
<evidence type="ECO:0000313" key="2">
    <source>
        <dbReference type="EMBL" id="KAA8822785.1"/>
    </source>
</evidence>
<dbReference type="GO" id="GO:0005886">
    <property type="term" value="C:plasma membrane"/>
    <property type="evidence" value="ECO:0007669"/>
    <property type="project" value="UniProtKB-SubCell"/>
</dbReference>
<dbReference type="Proteomes" id="UP000345527">
    <property type="component" value="Unassembled WGS sequence"/>
</dbReference>
<dbReference type="EMBL" id="RZNZ01000006">
    <property type="protein sequence ID" value="KAA8820963.1"/>
    <property type="molecule type" value="Genomic_DNA"/>
</dbReference>
<dbReference type="RefSeq" id="WP_150354409.1">
    <property type="nucleotide sequence ID" value="NZ_RZNZ01000006.1"/>
</dbReference>
<reference evidence="3 4" key="1">
    <citation type="journal article" date="2019" name="Syst. Appl. Microbiol.">
        <title>Characterization of Bifidobacterium species in feaces of the Egyptian fruit bat: Description of B. vespertilionis sp. nov. and B. rousetti sp. nov.</title>
        <authorList>
            <person name="Modesto M."/>
            <person name="Satti M."/>
            <person name="Watanabe K."/>
            <person name="Puglisi E."/>
            <person name="Morelli L."/>
            <person name="Huang C.-H."/>
            <person name="Liou J.-S."/>
            <person name="Miyashita M."/>
            <person name="Tamura T."/>
            <person name="Saito S."/>
            <person name="Mori K."/>
            <person name="Huang L."/>
            <person name="Sciavilla P."/>
            <person name="Sandri C."/>
            <person name="Spiezio C."/>
            <person name="Vitali F."/>
            <person name="Cavalieri D."/>
            <person name="Perpetuini G."/>
            <person name="Tofalo R."/>
            <person name="Bonetti A."/>
            <person name="Arita M."/>
            <person name="Mattarelli P."/>
        </authorList>
    </citation>
    <scope>NUCLEOTIDE SEQUENCE [LARGE SCALE GENOMIC DNA]</scope>
    <source>
        <strain evidence="1 4">RST16</strain>
        <strain evidence="2 3">RST8</strain>
    </source>
</reference>
<evidence type="ECO:0000313" key="1">
    <source>
        <dbReference type="EMBL" id="KAA8820963.1"/>
    </source>
</evidence>
<comment type="caution">
    <text evidence="2">The sequence shown here is derived from an EMBL/GenBank/DDBJ whole genome shotgun (WGS) entry which is preliminary data.</text>
</comment>
<dbReference type="OrthoDB" id="3267562at2"/>
<dbReference type="EMBL" id="RZOA01000015">
    <property type="protein sequence ID" value="KAA8822785.1"/>
    <property type="molecule type" value="Genomic_DNA"/>
</dbReference>
<evidence type="ECO:0000313" key="3">
    <source>
        <dbReference type="Proteomes" id="UP000345527"/>
    </source>
</evidence>